<dbReference type="GO" id="GO:0000036">
    <property type="term" value="F:acyl carrier activity"/>
    <property type="evidence" value="ECO:0007669"/>
    <property type="project" value="UniProtKB-UniRule"/>
</dbReference>
<proteinExistence type="inferred from homology"/>
<keyword evidence="3 7" id="KW-0597">Phosphoprotein</keyword>
<sequence>MTREQIVAAFADILNEVADVEPADVTEDKSLVDELDVDSLAMVEIIVAVEERFGVELPEEALKELRLVSDVVGRIEKQLAPA</sequence>
<dbReference type="InterPro" id="IPR003231">
    <property type="entry name" value="ACP"/>
</dbReference>
<dbReference type="PROSITE" id="PS50075">
    <property type="entry name" value="CARRIER"/>
    <property type="match status" value="1"/>
</dbReference>
<organism evidence="9">
    <name type="scientific">Streptomyces rochei</name>
    <name type="common">Streptomyces parvullus</name>
    <dbReference type="NCBI Taxonomy" id="1928"/>
    <lineage>
        <taxon>Bacteria</taxon>
        <taxon>Bacillati</taxon>
        <taxon>Actinomycetota</taxon>
        <taxon>Actinomycetes</taxon>
        <taxon>Kitasatosporales</taxon>
        <taxon>Streptomycetaceae</taxon>
        <taxon>Streptomyces</taxon>
        <taxon>Streptomyces rochei group</taxon>
    </lineage>
</organism>
<dbReference type="GO" id="GO:0005829">
    <property type="term" value="C:cytosol"/>
    <property type="evidence" value="ECO:0007669"/>
    <property type="project" value="TreeGrafter"/>
</dbReference>
<keyword evidence="4 7" id="KW-0276">Fatty acid metabolism</keyword>
<evidence type="ECO:0000256" key="4">
    <source>
        <dbReference type="ARBA" id="ARBA00022832"/>
    </source>
</evidence>
<dbReference type="UniPathway" id="UPA00094"/>
<dbReference type="Pfam" id="PF00550">
    <property type="entry name" value="PP-binding"/>
    <property type="match status" value="1"/>
</dbReference>
<feature type="domain" description="Carrier" evidence="8">
    <location>
        <begin position="1"/>
        <end position="79"/>
    </location>
</feature>
<dbReference type="GO" id="GO:0016020">
    <property type="term" value="C:membrane"/>
    <property type="evidence" value="ECO:0007669"/>
    <property type="project" value="GOC"/>
</dbReference>
<dbReference type="SUPFAM" id="SSF47336">
    <property type="entry name" value="ACP-like"/>
    <property type="match status" value="1"/>
</dbReference>
<evidence type="ECO:0000256" key="3">
    <source>
        <dbReference type="ARBA" id="ARBA00022553"/>
    </source>
</evidence>
<dbReference type="PANTHER" id="PTHR20863:SF76">
    <property type="entry name" value="CARRIER DOMAIN-CONTAINING PROTEIN"/>
    <property type="match status" value="1"/>
</dbReference>
<dbReference type="InterPro" id="IPR036736">
    <property type="entry name" value="ACP-like_sf"/>
</dbReference>
<evidence type="ECO:0000256" key="2">
    <source>
        <dbReference type="ARBA" id="ARBA00022516"/>
    </source>
</evidence>
<evidence type="ECO:0000313" key="9">
    <source>
        <dbReference type="EMBL" id="ANW61954.1"/>
    </source>
</evidence>
<gene>
    <name evidence="7" type="primary">acpP</name>
</gene>
<evidence type="ECO:0000256" key="7">
    <source>
        <dbReference type="HAMAP-Rule" id="MF_01217"/>
    </source>
</evidence>
<dbReference type="GO" id="GO:0000035">
    <property type="term" value="F:acyl binding"/>
    <property type="evidence" value="ECO:0007669"/>
    <property type="project" value="TreeGrafter"/>
</dbReference>
<feature type="modified residue" description="O-(pantetheine 4'-phosphoryl)serine" evidence="7">
    <location>
        <position position="39"/>
    </location>
</feature>
<reference evidence="9" key="1">
    <citation type="journal article" date="2016" name="Appl. Environ. Microbiol.">
        <title>Functional genome mining for metabolites encoded by large gene clusters using heterologous expression of a whole genomic BAC library in Streptomyces.</title>
        <authorList>
            <person name="Xu M."/>
            <person name="Wang Y."/>
            <person name="Zhao Z."/>
            <person name="Gao G."/>
            <person name="Huang S."/>
            <person name="Kang Q."/>
            <person name="He X."/>
            <person name="Lin S."/>
            <person name="Pang X."/>
            <person name="Deng Z."/>
            <person name="Tao M."/>
        </authorList>
    </citation>
    <scope>NUCLEOTIDE SEQUENCE</scope>
    <source>
        <strain evidence="9">Sal35</strain>
    </source>
</reference>
<keyword evidence="6 7" id="KW-0275">Fatty acid biosynthesis</keyword>
<comment type="similarity">
    <text evidence="7">Belongs to the acyl carrier protein (ACP) family.</text>
</comment>
<comment type="PTM">
    <text evidence="7">4'-phosphopantetheine is transferred from CoA to a specific serine of apo-ACP by AcpS. This modification is essential for activity because fatty acids are bound in thioester linkage to the sulfhydryl of the prosthetic group.</text>
</comment>
<evidence type="ECO:0000256" key="1">
    <source>
        <dbReference type="ARBA" id="ARBA00022450"/>
    </source>
</evidence>
<protein>
    <recommendedName>
        <fullName evidence="7">Acyl carrier protein</fullName>
        <shortName evidence="7">ACP</shortName>
    </recommendedName>
</protein>
<dbReference type="InterPro" id="IPR009081">
    <property type="entry name" value="PP-bd_ACP"/>
</dbReference>
<accession>A0A1B1WA66</accession>
<dbReference type="HAMAP" id="MF_01217">
    <property type="entry name" value="Acyl_carrier"/>
    <property type="match status" value="1"/>
</dbReference>
<dbReference type="AlphaFoldDB" id="A0A1B1WA66"/>
<dbReference type="EMBL" id="KX346560">
    <property type="protein sequence ID" value="ANW61954.1"/>
    <property type="molecule type" value="Genomic_DNA"/>
</dbReference>
<comment type="function">
    <text evidence="7">Carrier of the growing fatty acid chain in fatty acid biosynthesis.</text>
</comment>
<evidence type="ECO:0000256" key="5">
    <source>
        <dbReference type="ARBA" id="ARBA00023098"/>
    </source>
</evidence>
<comment type="subcellular location">
    <subcellularLocation>
        <location evidence="7">Cytoplasm</location>
    </subcellularLocation>
</comment>
<dbReference type="GO" id="GO:0009245">
    <property type="term" value="P:lipid A biosynthetic process"/>
    <property type="evidence" value="ECO:0007669"/>
    <property type="project" value="TreeGrafter"/>
</dbReference>
<evidence type="ECO:0000256" key="6">
    <source>
        <dbReference type="ARBA" id="ARBA00023160"/>
    </source>
</evidence>
<keyword evidence="1 7" id="KW-0596">Phosphopantetheine</keyword>
<comment type="pathway">
    <text evidence="7">Lipid metabolism; fatty acid biosynthesis.</text>
</comment>
<keyword evidence="7" id="KW-0963">Cytoplasm</keyword>
<dbReference type="PANTHER" id="PTHR20863">
    <property type="entry name" value="ACYL CARRIER PROTEIN"/>
    <property type="match status" value="1"/>
</dbReference>
<dbReference type="NCBIfam" id="NF002147">
    <property type="entry name" value="PRK00982.1-1"/>
    <property type="match status" value="1"/>
</dbReference>
<name>A0A1B1WA66_STRRO</name>
<keyword evidence="5 7" id="KW-0443">Lipid metabolism</keyword>
<dbReference type="RefSeq" id="WP_030976674.1">
    <property type="nucleotide sequence ID" value="NZ_CP161949.1"/>
</dbReference>
<keyword evidence="2 7" id="KW-0444">Lipid biosynthesis</keyword>
<evidence type="ECO:0000259" key="8">
    <source>
        <dbReference type="PROSITE" id="PS50075"/>
    </source>
</evidence>
<dbReference type="Gene3D" id="1.10.1200.10">
    <property type="entry name" value="ACP-like"/>
    <property type="match status" value="1"/>
</dbReference>